<feature type="compositionally biased region" description="Polar residues" evidence="1">
    <location>
        <begin position="65"/>
        <end position="79"/>
    </location>
</feature>
<evidence type="ECO:0000256" key="1">
    <source>
        <dbReference type="SAM" id="MobiDB-lite"/>
    </source>
</evidence>
<proteinExistence type="predicted"/>
<organism evidence="2 3">
    <name type="scientific">Orchesella dallaii</name>
    <dbReference type="NCBI Taxonomy" id="48710"/>
    <lineage>
        <taxon>Eukaryota</taxon>
        <taxon>Metazoa</taxon>
        <taxon>Ecdysozoa</taxon>
        <taxon>Arthropoda</taxon>
        <taxon>Hexapoda</taxon>
        <taxon>Collembola</taxon>
        <taxon>Entomobryomorpha</taxon>
        <taxon>Entomobryoidea</taxon>
        <taxon>Orchesellidae</taxon>
        <taxon>Orchesellinae</taxon>
        <taxon>Orchesella</taxon>
    </lineage>
</organism>
<protein>
    <submittedName>
        <fullName evidence="2">Uncharacterized protein</fullName>
    </submittedName>
</protein>
<reference evidence="2 3" key="1">
    <citation type="submission" date="2024-08" db="EMBL/GenBank/DDBJ databases">
        <authorList>
            <person name="Cucini C."/>
            <person name="Frati F."/>
        </authorList>
    </citation>
    <scope>NUCLEOTIDE SEQUENCE [LARGE SCALE GENOMIC DNA]</scope>
</reference>
<dbReference type="EMBL" id="CAXLJM020000051">
    <property type="protein sequence ID" value="CAL8115372.1"/>
    <property type="molecule type" value="Genomic_DNA"/>
</dbReference>
<evidence type="ECO:0000313" key="3">
    <source>
        <dbReference type="Proteomes" id="UP001642540"/>
    </source>
</evidence>
<dbReference type="Proteomes" id="UP001642540">
    <property type="component" value="Unassembled WGS sequence"/>
</dbReference>
<evidence type="ECO:0000313" key="2">
    <source>
        <dbReference type="EMBL" id="CAL8115372.1"/>
    </source>
</evidence>
<comment type="caution">
    <text evidence="2">The sequence shown here is derived from an EMBL/GenBank/DDBJ whole genome shotgun (WGS) entry which is preliminary data.</text>
</comment>
<name>A0ABP1QYN4_9HEXA</name>
<feature type="region of interest" description="Disordered" evidence="1">
    <location>
        <begin position="43"/>
        <end position="91"/>
    </location>
</feature>
<keyword evidence="3" id="KW-1185">Reference proteome</keyword>
<gene>
    <name evidence="2" type="ORF">ODALV1_LOCUS16827</name>
</gene>
<sequence>MSRGFLSSHNLMGKSVIQLNCSGGIAAVGMLNPSLGQIMAVAKQKPGETTSVEDQDTSALRRKPSQQQPKQFNTFNTSAKDILNTRDEESIPSMISATPAIAIDRDQAPLHAQ</sequence>
<accession>A0ABP1QYN4</accession>